<dbReference type="Gene3D" id="3.40.50.12780">
    <property type="entry name" value="N-terminal domain of ligase-like"/>
    <property type="match status" value="1"/>
</dbReference>
<evidence type="ECO:0000259" key="6">
    <source>
        <dbReference type="Pfam" id="PF13193"/>
    </source>
</evidence>
<dbReference type="NCBIfam" id="NF004837">
    <property type="entry name" value="PRK06187.1"/>
    <property type="match status" value="1"/>
</dbReference>
<gene>
    <name evidence="7" type="ORF">GCM10020260_14190</name>
</gene>
<evidence type="ECO:0000256" key="1">
    <source>
        <dbReference type="ARBA" id="ARBA00022428"/>
    </source>
</evidence>
<evidence type="ECO:0000256" key="2">
    <source>
        <dbReference type="ARBA" id="ARBA00022598"/>
    </source>
</evidence>
<dbReference type="InterPro" id="IPR000873">
    <property type="entry name" value="AMP-dep_synth/lig_dom"/>
</dbReference>
<dbReference type="InterPro" id="IPR025110">
    <property type="entry name" value="AMP-bd_C"/>
</dbReference>
<dbReference type="PANTHER" id="PTHR43767">
    <property type="entry name" value="LONG-CHAIN-FATTY-ACID--COA LIGASE"/>
    <property type="match status" value="1"/>
</dbReference>
<dbReference type="NCBIfam" id="TIGR01923">
    <property type="entry name" value="menE"/>
    <property type="match status" value="1"/>
</dbReference>
<evidence type="ECO:0000313" key="7">
    <source>
        <dbReference type="EMBL" id="GAA3284174.1"/>
    </source>
</evidence>
<evidence type="ECO:0000259" key="5">
    <source>
        <dbReference type="Pfam" id="PF00501"/>
    </source>
</evidence>
<keyword evidence="1" id="KW-0474">Menaquinone biosynthesis</keyword>
<dbReference type="GO" id="GO:0016874">
    <property type="term" value="F:ligase activity"/>
    <property type="evidence" value="ECO:0007669"/>
    <property type="project" value="UniProtKB-KW"/>
</dbReference>
<reference evidence="8" key="1">
    <citation type="journal article" date="2019" name="Int. J. Syst. Evol. Microbiol.">
        <title>The Global Catalogue of Microorganisms (GCM) 10K type strain sequencing project: providing services to taxonomists for standard genome sequencing and annotation.</title>
        <authorList>
            <consortium name="The Broad Institute Genomics Platform"/>
            <consortium name="The Broad Institute Genome Sequencing Center for Infectious Disease"/>
            <person name="Wu L."/>
            <person name="Ma J."/>
        </authorList>
    </citation>
    <scope>NUCLEOTIDE SEQUENCE [LARGE SCALE GENOMIC DNA]</scope>
    <source>
        <strain evidence="8">JCM 11483</strain>
    </source>
</reference>
<feature type="domain" description="AMP-binding enzyme C-terminal" evidence="6">
    <location>
        <begin position="421"/>
        <end position="496"/>
    </location>
</feature>
<keyword evidence="2 7" id="KW-0436">Ligase</keyword>
<dbReference type="PROSITE" id="PS00455">
    <property type="entry name" value="AMP_BINDING"/>
    <property type="match status" value="1"/>
</dbReference>
<dbReference type="InterPro" id="IPR010192">
    <property type="entry name" value="MenE"/>
</dbReference>
<dbReference type="Gene3D" id="3.30.300.30">
    <property type="match status" value="1"/>
</dbReference>
<dbReference type="PANTHER" id="PTHR43767:SF1">
    <property type="entry name" value="NONRIBOSOMAL PEPTIDE SYNTHASE PES1 (EUROFUNG)-RELATED"/>
    <property type="match status" value="1"/>
</dbReference>
<keyword evidence="8" id="KW-1185">Reference proteome</keyword>
<dbReference type="RefSeq" id="WP_344719695.1">
    <property type="nucleotide sequence ID" value="NZ_BAAAYG010000005.1"/>
</dbReference>
<sequence length="509" mass="55533">MRNQGLGPWMLRRAERSGQHLAVIDGERRLTWRELAEQTAREATALHEEGVGPGDRVAFLGENSVEFLRTIFAVWLVGGVLVPLNTRLAAPEVAFQLDDSGARLLIHDQTLEALAAESCPTGAVSRRAVGQPGKSRATDAAPGLAERLEGLEPWHEDVAVAEDETAMILYTSGTTGRPKGARLTHRNLTWNCINALVDSDVRGDDVCLMISPMFHVASLGMGVLPAVLKGAALVVEARFDPGRALELIERERVTSLAGVPTTFQMLMEHDDWERRDLSSLRRMSCGGSAIPHTVLDAYESRGLAFTMNYGMTEASPGVTMSPPERTREKAGSSGLPHFFTEVRIVDPLGEDLGPGETGEILVSGPQVISDYWNRPDGGSAFRDGWFHTGDVGHRDEDGFLYVTDRLKDMFVSGGENVYPAEVESTLIEHPAVSSVAVVGVPDDRWGDVPHAYIVAAEGRSISEQEVMSFLDGRLARYKIPRHVTLVEDLPRTASGKLRKSQLVGRRPSE</sequence>
<keyword evidence="3" id="KW-0547">Nucleotide-binding</keyword>
<name>A0ABP6RF79_9MICC</name>
<protein>
    <submittedName>
        <fullName evidence="7">Long-chain fatty acid--CoA ligase</fullName>
    </submittedName>
</protein>
<keyword evidence="4" id="KW-0067">ATP-binding</keyword>
<dbReference type="SUPFAM" id="SSF56801">
    <property type="entry name" value="Acetyl-CoA synthetase-like"/>
    <property type="match status" value="1"/>
</dbReference>
<dbReference type="EMBL" id="BAAAYG010000005">
    <property type="protein sequence ID" value="GAA3284174.1"/>
    <property type="molecule type" value="Genomic_DNA"/>
</dbReference>
<proteinExistence type="predicted"/>
<organism evidence="7 8">
    <name type="scientific">Nesterenkonia halobia</name>
    <dbReference type="NCBI Taxonomy" id="37922"/>
    <lineage>
        <taxon>Bacteria</taxon>
        <taxon>Bacillati</taxon>
        <taxon>Actinomycetota</taxon>
        <taxon>Actinomycetes</taxon>
        <taxon>Micrococcales</taxon>
        <taxon>Micrococcaceae</taxon>
        <taxon>Nesterenkonia</taxon>
    </lineage>
</organism>
<dbReference type="Pfam" id="PF00501">
    <property type="entry name" value="AMP-binding"/>
    <property type="match status" value="1"/>
</dbReference>
<dbReference type="InterPro" id="IPR050237">
    <property type="entry name" value="ATP-dep_AMP-bd_enzyme"/>
</dbReference>
<dbReference type="Pfam" id="PF13193">
    <property type="entry name" value="AMP-binding_C"/>
    <property type="match status" value="1"/>
</dbReference>
<evidence type="ECO:0000256" key="4">
    <source>
        <dbReference type="ARBA" id="ARBA00022840"/>
    </source>
</evidence>
<evidence type="ECO:0000313" key="8">
    <source>
        <dbReference type="Proteomes" id="UP001501736"/>
    </source>
</evidence>
<dbReference type="InterPro" id="IPR045851">
    <property type="entry name" value="AMP-bd_C_sf"/>
</dbReference>
<dbReference type="CDD" id="cd17631">
    <property type="entry name" value="FACL_FadD13-like"/>
    <property type="match status" value="1"/>
</dbReference>
<evidence type="ECO:0000256" key="3">
    <source>
        <dbReference type="ARBA" id="ARBA00022741"/>
    </source>
</evidence>
<dbReference type="InterPro" id="IPR020845">
    <property type="entry name" value="AMP-binding_CS"/>
</dbReference>
<dbReference type="Proteomes" id="UP001501736">
    <property type="component" value="Unassembled WGS sequence"/>
</dbReference>
<dbReference type="InterPro" id="IPR042099">
    <property type="entry name" value="ANL_N_sf"/>
</dbReference>
<comment type="caution">
    <text evidence="7">The sequence shown here is derived from an EMBL/GenBank/DDBJ whole genome shotgun (WGS) entry which is preliminary data.</text>
</comment>
<accession>A0ABP6RF79</accession>
<feature type="domain" description="AMP-dependent synthetase/ligase" evidence="5">
    <location>
        <begin position="12"/>
        <end position="372"/>
    </location>
</feature>